<dbReference type="InterPro" id="IPR027417">
    <property type="entry name" value="P-loop_NTPase"/>
</dbReference>
<keyword evidence="2" id="KW-1185">Reference proteome</keyword>
<dbReference type="OrthoDB" id="9800332at2"/>
<sequence>MKPLLHIYGASGSGTSTLGRYLAEQFQYAFLDSDDYFWLPTDPKFTTKRPIEQRVPLIRQDIAAAENGAVLSGSLVGWGDALIPDFTLAVRVVTDTPTRMARIKQREYARFGVRILPGGDMYDHHQAFLQWAAGYDDGGLDTRSAVLHNEWQKQLACPILTVDGTAPLAETAARVEELLCSAN</sequence>
<dbReference type="AlphaFoldDB" id="A0A1T4Y2F4"/>
<dbReference type="SUPFAM" id="SSF52540">
    <property type="entry name" value="P-loop containing nucleoside triphosphate hydrolases"/>
    <property type="match status" value="1"/>
</dbReference>
<proteinExistence type="predicted"/>
<dbReference type="Proteomes" id="UP000190286">
    <property type="component" value="Unassembled WGS sequence"/>
</dbReference>
<gene>
    <name evidence="1" type="ORF">SAMN02745178_02671</name>
</gene>
<organism evidence="1 2">
    <name type="scientific">Gemmiger formicilis</name>
    <dbReference type="NCBI Taxonomy" id="745368"/>
    <lineage>
        <taxon>Bacteria</taxon>
        <taxon>Bacillati</taxon>
        <taxon>Bacillota</taxon>
        <taxon>Clostridia</taxon>
        <taxon>Eubacteriales</taxon>
        <taxon>Gemmiger</taxon>
    </lineage>
</organism>
<keyword evidence="1" id="KW-0808">Transferase</keyword>
<evidence type="ECO:0000313" key="2">
    <source>
        <dbReference type="Proteomes" id="UP000190286"/>
    </source>
</evidence>
<protein>
    <submittedName>
        <fullName evidence="1">Adenylate kinase</fullName>
    </submittedName>
</protein>
<accession>A0A1T4Y2F4</accession>
<dbReference type="GO" id="GO:0016301">
    <property type="term" value="F:kinase activity"/>
    <property type="evidence" value="ECO:0007669"/>
    <property type="project" value="UniProtKB-KW"/>
</dbReference>
<dbReference type="NCBIfam" id="NF004861">
    <property type="entry name" value="PRK06217.1"/>
    <property type="match status" value="1"/>
</dbReference>
<dbReference type="GeneID" id="93339099"/>
<name>A0A1T4Y2F4_9FIRM</name>
<evidence type="ECO:0000313" key="1">
    <source>
        <dbReference type="EMBL" id="SKA95920.1"/>
    </source>
</evidence>
<reference evidence="1 2" key="1">
    <citation type="submission" date="2017-02" db="EMBL/GenBank/DDBJ databases">
        <authorList>
            <person name="Peterson S.W."/>
        </authorList>
    </citation>
    <scope>NUCLEOTIDE SEQUENCE [LARGE SCALE GENOMIC DNA]</scope>
    <source>
        <strain evidence="1 2">ATCC 27749</strain>
    </source>
</reference>
<dbReference type="InterPro" id="IPR052922">
    <property type="entry name" value="Cytidylate_Kinase-2"/>
</dbReference>
<keyword evidence="1" id="KW-0418">Kinase</keyword>
<dbReference type="RefSeq" id="WP_078785472.1">
    <property type="nucleotide sequence ID" value="NZ_DBGEGQ010000071.1"/>
</dbReference>
<dbReference type="STRING" id="745368.SAMN02745178_02671"/>
<dbReference type="PANTHER" id="PTHR37816">
    <property type="entry name" value="YALI0E33011P"/>
    <property type="match status" value="1"/>
</dbReference>
<dbReference type="PANTHER" id="PTHR37816:SF2">
    <property type="entry name" value="DNA TOPOLOGY MODULATION PROTEIN FLAR-RELATED PROTEIN"/>
    <property type="match status" value="1"/>
</dbReference>
<dbReference type="EMBL" id="FUYF01000029">
    <property type="protein sequence ID" value="SKA95920.1"/>
    <property type="molecule type" value="Genomic_DNA"/>
</dbReference>
<dbReference type="Gene3D" id="3.40.50.300">
    <property type="entry name" value="P-loop containing nucleotide triphosphate hydrolases"/>
    <property type="match status" value="1"/>
</dbReference>